<dbReference type="WBParaSite" id="Csp11.Scaffold644.g22322.t2">
    <property type="protein sequence ID" value="Csp11.Scaffold644.g22322.t2"/>
    <property type="gene ID" value="Csp11.Scaffold644.g22322"/>
</dbReference>
<accession>A0A1I7V4J8</accession>
<feature type="compositionally biased region" description="Low complexity" evidence="1">
    <location>
        <begin position="247"/>
        <end position="256"/>
    </location>
</feature>
<feature type="compositionally biased region" description="Basic and acidic residues" evidence="1">
    <location>
        <begin position="267"/>
        <end position="281"/>
    </location>
</feature>
<name>A0A1I7V4J8_9PELO</name>
<evidence type="ECO:0000313" key="3">
    <source>
        <dbReference type="WBParaSite" id="Csp11.Scaffold644.g22322.t2"/>
    </source>
</evidence>
<keyword evidence="2" id="KW-1185">Reference proteome</keyword>
<dbReference type="PANTHER" id="PTHR21566">
    <property type="entry name" value="CILIA- AND FLAGELLA-ASSOCIATED PROTEIN 251-LIKE-RELATED-RELATED"/>
    <property type="match status" value="1"/>
</dbReference>
<reference evidence="3" key="1">
    <citation type="submission" date="2016-11" db="UniProtKB">
        <authorList>
            <consortium name="WormBaseParasite"/>
        </authorList>
    </citation>
    <scope>IDENTIFICATION</scope>
</reference>
<feature type="region of interest" description="Disordered" evidence="1">
    <location>
        <begin position="202"/>
        <end position="281"/>
    </location>
</feature>
<dbReference type="Proteomes" id="UP000095282">
    <property type="component" value="Unplaced"/>
</dbReference>
<dbReference type="STRING" id="1561998.A0A1I7V4J8"/>
<protein>
    <submittedName>
        <fullName evidence="3">Uncharacterized protein</fullName>
    </submittedName>
</protein>
<organism evidence="2 3">
    <name type="scientific">Caenorhabditis tropicalis</name>
    <dbReference type="NCBI Taxonomy" id="1561998"/>
    <lineage>
        <taxon>Eukaryota</taxon>
        <taxon>Metazoa</taxon>
        <taxon>Ecdysozoa</taxon>
        <taxon>Nematoda</taxon>
        <taxon>Chromadorea</taxon>
        <taxon>Rhabditida</taxon>
        <taxon>Rhabditina</taxon>
        <taxon>Rhabditomorpha</taxon>
        <taxon>Rhabditoidea</taxon>
        <taxon>Rhabditidae</taxon>
        <taxon>Peloderinae</taxon>
        <taxon>Caenorhabditis</taxon>
    </lineage>
</organism>
<dbReference type="Pfam" id="PF05218">
    <property type="entry name" value="DUF713"/>
    <property type="match status" value="1"/>
</dbReference>
<proteinExistence type="predicted"/>
<sequence>KETERIRLENLEKFNLAISAFWKCLEMKLNWEMIENNWEESLKGLRSLVSQTKIQFSRLKDSMRFCENFDRDDVEYLKEELEILHSSTLSTFEVLYSSYFKIKELSERNEDRTFLFILRKQLSLMCNTFSLILQNIDSLPVDENLLGVLRNSFDKLDSSDILSTSQLKSLSISGNSEDYKNIEDPSKYEPKNNVLVEDISDETEEVEKKTQSTIGRQDAQKENSDGVTSSITDEAVETIPHGDTTVLESNENVESLNNREEEEGEEGEVKNRIVEQKNVEK</sequence>
<evidence type="ECO:0000313" key="2">
    <source>
        <dbReference type="Proteomes" id="UP000095282"/>
    </source>
</evidence>
<evidence type="ECO:0000256" key="1">
    <source>
        <dbReference type="SAM" id="MobiDB-lite"/>
    </source>
</evidence>
<dbReference type="InterPro" id="IPR007883">
    <property type="entry name" value="DUF713"/>
</dbReference>
<dbReference type="PANTHER" id="PTHR21566:SF7">
    <property type="entry name" value="DUF4455 DOMAIN-CONTAINING PROTEIN-RELATED"/>
    <property type="match status" value="1"/>
</dbReference>
<dbReference type="AlphaFoldDB" id="A0A1I7V4J8"/>